<sequence>MERRTDLAVEERELLGEDIKGIEYTSEKVEGLPIERLRILTKRAAQLLKKPMGHYVTVELPPLTDSIRDTDSRVQALSEEIRRLLPVNGLVLVAGLGNVEITPDALGPKAASKVLATRHIRGEVARSTGLDRLRAVAVVNTGVTGQTGIETGELLQGVIKNIRPSAMIAVDALASRRLERLGCTVQISDTGISPGAGVGNRRVRIDSDTMGIPVIAIGVPTVVDAVTLAFDLLEIDDEKESVELSRSVSPQGRSMVVTPKEVDLLIDRAAHLISLSVNMALQTDIDTEDLLDLL</sequence>
<name>A0A934U393_9FIRM</name>
<dbReference type="AlphaFoldDB" id="A0A934U393"/>
<dbReference type="SUPFAM" id="SSF53163">
    <property type="entry name" value="HybD-like"/>
    <property type="match status" value="1"/>
</dbReference>
<evidence type="ECO:0000313" key="6">
    <source>
        <dbReference type="Proteomes" id="UP000633365"/>
    </source>
</evidence>
<organism evidence="5 6">
    <name type="scientific">Ruminococcus difficilis</name>
    <dbReference type="NCBI Taxonomy" id="2763069"/>
    <lineage>
        <taxon>Bacteria</taxon>
        <taxon>Bacillati</taxon>
        <taxon>Bacillota</taxon>
        <taxon>Clostridia</taxon>
        <taxon>Eubacteriales</taxon>
        <taxon>Oscillospiraceae</taxon>
        <taxon>Ruminococcus</taxon>
    </lineage>
</organism>
<evidence type="ECO:0000256" key="2">
    <source>
        <dbReference type="ARBA" id="ARBA00022801"/>
    </source>
</evidence>
<feature type="propeptide" id="PRO_5038198610" evidence="4">
    <location>
        <begin position="1"/>
        <end position="6"/>
    </location>
</feature>
<keyword evidence="6" id="KW-1185">Reference proteome</keyword>
<protein>
    <recommendedName>
        <fullName evidence="4">Germination protease</fullName>
        <ecNumber evidence="4">3.4.24.78</ecNumber>
    </recommendedName>
    <alternativeName>
        <fullName evidence="4">GPR endopeptidase</fullName>
    </alternativeName>
    <alternativeName>
        <fullName evidence="4">Germination proteinase</fullName>
    </alternativeName>
    <alternativeName>
        <fullName evidence="4">Spore protease</fullName>
    </alternativeName>
</protein>
<feature type="chain" id="PRO_5038198611" description="Germination protease" evidence="4">
    <location>
        <begin position="7"/>
        <end position="294"/>
    </location>
</feature>
<comment type="catalytic activity">
    <reaction evidence="4">
        <text>Endopeptidase action with P4 Glu or Asp, P1 preferably Glu &gt; Asp, P1' hydrophobic and P2' Ala.</text>
        <dbReference type="EC" id="3.4.24.78"/>
    </reaction>
</comment>
<accession>A0A934U393</accession>
<comment type="function">
    <text evidence="4">Initiates the rapid degradation of small, acid-soluble proteins during spore germination.</text>
</comment>
<dbReference type="InterPro" id="IPR005080">
    <property type="entry name" value="Peptidase_A25"/>
</dbReference>
<comment type="caution">
    <text evidence="5">The sequence shown here is derived from an EMBL/GenBank/DDBJ whole genome shotgun (WGS) entry which is preliminary data.</text>
</comment>
<dbReference type="HAMAP" id="MF_00626">
    <property type="entry name" value="Germination_prot"/>
    <property type="match status" value="1"/>
</dbReference>
<comment type="similarity">
    <text evidence="4">Belongs to the peptidase A25 family.</text>
</comment>
<evidence type="ECO:0000256" key="1">
    <source>
        <dbReference type="ARBA" id="ARBA00022670"/>
    </source>
</evidence>
<dbReference type="RefSeq" id="WP_186832848.1">
    <property type="nucleotide sequence ID" value="NZ_JAEQMG010000048.1"/>
</dbReference>
<dbReference type="EC" id="3.4.24.78" evidence="4"/>
<evidence type="ECO:0000256" key="4">
    <source>
        <dbReference type="HAMAP-Rule" id="MF_00626"/>
    </source>
</evidence>
<keyword evidence="3 4" id="KW-0865">Zymogen</keyword>
<comment type="subunit">
    <text evidence="4">Homotetramer.</text>
</comment>
<dbReference type="Proteomes" id="UP000633365">
    <property type="component" value="Unassembled WGS sequence"/>
</dbReference>
<dbReference type="GO" id="GO:0009847">
    <property type="term" value="P:spore germination"/>
    <property type="evidence" value="ECO:0007669"/>
    <property type="project" value="UniProtKB-UniRule"/>
</dbReference>
<evidence type="ECO:0000256" key="3">
    <source>
        <dbReference type="ARBA" id="ARBA00023145"/>
    </source>
</evidence>
<gene>
    <name evidence="4" type="primary">gpr</name>
    <name evidence="5" type="ORF">JKK62_05710</name>
</gene>
<dbReference type="NCBIfam" id="TIGR01441">
    <property type="entry name" value="GPR"/>
    <property type="match status" value="1"/>
</dbReference>
<keyword evidence="1 4" id="KW-0645">Protease</keyword>
<dbReference type="GO" id="GO:0004222">
    <property type="term" value="F:metalloendopeptidase activity"/>
    <property type="evidence" value="ECO:0007669"/>
    <property type="project" value="UniProtKB-UniRule"/>
</dbReference>
<keyword evidence="2 4" id="KW-0378">Hydrolase</keyword>
<dbReference type="Gene3D" id="3.40.50.1450">
    <property type="entry name" value="HybD-like"/>
    <property type="match status" value="1"/>
</dbReference>
<comment type="PTM">
    <text evidence="4">Autoproteolytically processed. The inactive tetrameric zymogen termed p46 autoprocesses to a smaller form termed p41, which is active only during spore germination.</text>
</comment>
<proteinExistence type="inferred from homology"/>
<reference evidence="5" key="1">
    <citation type="submission" date="2021-01" db="EMBL/GenBank/DDBJ databases">
        <title>Genome public.</title>
        <authorList>
            <person name="Liu C."/>
            <person name="Sun Q."/>
        </authorList>
    </citation>
    <scope>NUCLEOTIDE SEQUENCE</scope>
    <source>
        <strain evidence="5">M6</strain>
    </source>
</reference>
<dbReference type="Pfam" id="PF03418">
    <property type="entry name" value="Peptidase_A25"/>
    <property type="match status" value="1"/>
</dbReference>
<dbReference type="GO" id="GO:0006508">
    <property type="term" value="P:proteolysis"/>
    <property type="evidence" value="ECO:0007669"/>
    <property type="project" value="UniProtKB-UniRule"/>
</dbReference>
<evidence type="ECO:0000313" key="5">
    <source>
        <dbReference type="EMBL" id="MBK6088152.1"/>
    </source>
</evidence>
<dbReference type="InterPro" id="IPR023430">
    <property type="entry name" value="Pept_HybD-like_dom_sf"/>
</dbReference>
<dbReference type="EMBL" id="JAEQMG010000048">
    <property type="protein sequence ID" value="MBK6088152.1"/>
    <property type="molecule type" value="Genomic_DNA"/>
</dbReference>